<dbReference type="OrthoDB" id="2873061at2759"/>
<dbReference type="PANTHER" id="PTHR35587">
    <property type="entry name" value="EXPRESSED PROTEIN"/>
    <property type="match status" value="1"/>
</dbReference>
<protein>
    <submittedName>
        <fullName evidence="2">Uncharacterized protein</fullName>
    </submittedName>
</protein>
<evidence type="ECO:0000313" key="3">
    <source>
        <dbReference type="Proteomes" id="UP000070544"/>
    </source>
</evidence>
<accession>A0A139ALT3</accession>
<feature type="region of interest" description="Disordered" evidence="1">
    <location>
        <begin position="1"/>
        <end position="52"/>
    </location>
</feature>
<feature type="compositionally biased region" description="Polar residues" evidence="1">
    <location>
        <begin position="8"/>
        <end position="30"/>
    </location>
</feature>
<dbReference type="Proteomes" id="UP000070544">
    <property type="component" value="Unassembled WGS sequence"/>
</dbReference>
<sequence>MSSDTEDTPLSSQNPQPSGRNRQPRETPTISVPAPARTNVRPSTSTSLPPQTYNQALTPIQQQQQQTSMVAPGVNQGMPMADPATGPYQMQTPLQPIQPIHPAPRGKSNTLKLRLDINLDVDVQLKARVHGDITLSLLDIPQAPSFYVGQPGFVVNLRFRQVVKERDRAAVGN</sequence>
<dbReference type="STRING" id="1344416.A0A139ALT3"/>
<dbReference type="PANTHER" id="PTHR35587:SF4">
    <property type="match status" value="1"/>
</dbReference>
<reference evidence="2 3" key="1">
    <citation type="journal article" date="2015" name="Genome Biol. Evol.">
        <title>Phylogenomic analyses indicate that early fungi evolved digesting cell walls of algal ancestors of land plants.</title>
        <authorList>
            <person name="Chang Y."/>
            <person name="Wang S."/>
            <person name="Sekimoto S."/>
            <person name="Aerts A.L."/>
            <person name="Choi C."/>
            <person name="Clum A."/>
            <person name="LaButti K.M."/>
            <person name="Lindquist E.A."/>
            <person name="Yee Ngan C."/>
            <person name="Ohm R.A."/>
            <person name="Salamov A.A."/>
            <person name="Grigoriev I.V."/>
            <person name="Spatafora J.W."/>
            <person name="Berbee M.L."/>
        </authorList>
    </citation>
    <scope>NUCLEOTIDE SEQUENCE [LARGE SCALE GENOMIC DNA]</scope>
    <source>
        <strain evidence="2 3">JEL478</strain>
    </source>
</reference>
<feature type="compositionally biased region" description="Polar residues" evidence="1">
    <location>
        <begin position="40"/>
        <end position="52"/>
    </location>
</feature>
<organism evidence="2 3">
    <name type="scientific">Gonapodya prolifera (strain JEL478)</name>
    <name type="common">Monoblepharis prolifera</name>
    <dbReference type="NCBI Taxonomy" id="1344416"/>
    <lineage>
        <taxon>Eukaryota</taxon>
        <taxon>Fungi</taxon>
        <taxon>Fungi incertae sedis</taxon>
        <taxon>Chytridiomycota</taxon>
        <taxon>Chytridiomycota incertae sedis</taxon>
        <taxon>Monoblepharidomycetes</taxon>
        <taxon>Monoblepharidales</taxon>
        <taxon>Gonapodyaceae</taxon>
        <taxon>Gonapodya</taxon>
    </lineage>
</organism>
<keyword evidence="3" id="KW-1185">Reference proteome</keyword>
<evidence type="ECO:0000256" key="1">
    <source>
        <dbReference type="SAM" id="MobiDB-lite"/>
    </source>
</evidence>
<proteinExistence type="predicted"/>
<dbReference type="EMBL" id="KQ965746">
    <property type="protein sequence ID" value="KXS17463.1"/>
    <property type="molecule type" value="Genomic_DNA"/>
</dbReference>
<dbReference type="AlphaFoldDB" id="A0A139ALT3"/>
<name>A0A139ALT3_GONPJ</name>
<evidence type="ECO:0000313" key="2">
    <source>
        <dbReference type="EMBL" id="KXS17463.1"/>
    </source>
</evidence>
<gene>
    <name evidence="2" type="ORF">M427DRAFT_30294</name>
</gene>